<reference evidence="1 2" key="1">
    <citation type="submission" date="2021-03" db="EMBL/GenBank/DDBJ databases">
        <title>Whole genome shotgun sequence of Actinoplanes toevensis NBRC 105298.</title>
        <authorList>
            <person name="Komaki H."/>
            <person name="Tamura T."/>
        </authorList>
    </citation>
    <scope>NUCLEOTIDE SEQUENCE [LARGE SCALE GENOMIC DNA]</scope>
    <source>
        <strain evidence="1 2">NBRC 105298</strain>
    </source>
</reference>
<name>A0A920BP34_9ACTN</name>
<gene>
    <name evidence="1" type="ORF">Ato02nite_078960</name>
</gene>
<keyword evidence="2" id="KW-1185">Reference proteome</keyword>
<organism evidence="1 2">
    <name type="scientific">Paractinoplanes toevensis</name>
    <dbReference type="NCBI Taxonomy" id="571911"/>
    <lineage>
        <taxon>Bacteria</taxon>
        <taxon>Bacillati</taxon>
        <taxon>Actinomycetota</taxon>
        <taxon>Actinomycetes</taxon>
        <taxon>Micromonosporales</taxon>
        <taxon>Micromonosporaceae</taxon>
        <taxon>Paractinoplanes</taxon>
    </lineage>
</organism>
<accession>A0A920BP34</accession>
<dbReference type="Proteomes" id="UP000677082">
    <property type="component" value="Unassembled WGS sequence"/>
</dbReference>
<dbReference type="EMBL" id="BOQN01000107">
    <property type="protein sequence ID" value="GIM96103.1"/>
    <property type="molecule type" value="Genomic_DNA"/>
</dbReference>
<evidence type="ECO:0000313" key="2">
    <source>
        <dbReference type="Proteomes" id="UP000677082"/>
    </source>
</evidence>
<sequence length="80" mass="8932">MNPPQVTALCQTAADEPEMIELSAEEYGQAVERTLKSLGYTRDQLRRQAEENSFDSPVAFMVWNTIRDHGDIGCVDKASV</sequence>
<evidence type="ECO:0000313" key="1">
    <source>
        <dbReference type="EMBL" id="GIM96103.1"/>
    </source>
</evidence>
<dbReference type="AlphaFoldDB" id="A0A920BP34"/>
<dbReference type="RefSeq" id="WP_213011793.1">
    <property type="nucleotide sequence ID" value="NZ_BOQN01000107.1"/>
</dbReference>
<proteinExistence type="predicted"/>
<comment type="caution">
    <text evidence="1">The sequence shown here is derived from an EMBL/GenBank/DDBJ whole genome shotgun (WGS) entry which is preliminary data.</text>
</comment>
<protein>
    <submittedName>
        <fullName evidence="1">Uncharacterized protein</fullName>
    </submittedName>
</protein>